<dbReference type="GO" id="GO:0071555">
    <property type="term" value="P:cell wall organization"/>
    <property type="evidence" value="ECO:0007669"/>
    <property type="project" value="UniProtKB-KW"/>
</dbReference>
<evidence type="ECO:0000256" key="22">
    <source>
        <dbReference type="SAM" id="MobiDB-lite"/>
    </source>
</evidence>
<evidence type="ECO:0000256" key="20">
    <source>
        <dbReference type="ARBA" id="ARBA00024056"/>
    </source>
</evidence>
<comment type="catalytic activity">
    <reaction evidence="21">
        <text>[(1-&gt;4)-N-acetyl-beta-D-glucosaminyl](n) + n H2O = chitosan + n acetate</text>
        <dbReference type="Rhea" id="RHEA:10464"/>
        <dbReference type="Rhea" id="RHEA-COMP:9593"/>
        <dbReference type="Rhea" id="RHEA-COMP:9597"/>
        <dbReference type="ChEBI" id="CHEBI:15377"/>
        <dbReference type="ChEBI" id="CHEBI:17029"/>
        <dbReference type="ChEBI" id="CHEBI:30089"/>
        <dbReference type="ChEBI" id="CHEBI:57704"/>
        <dbReference type="EC" id="3.5.1.41"/>
    </reaction>
    <physiologicalReaction direction="left-to-right" evidence="21">
        <dbReference type="Rhea" id="RHEA:10465"/>
    </physiologicalReaction>
</comment>
<comment type="subcellular location">
    <subcellularLocation>
        <location evidence="3">Cell membrane</location>
        <topology evidence="3">Lipid-anchor</topology>
        <topology evidence="3">GPI-anchor</topology>
    </subcellularLocation>
    <subcellularLocation>
        <location evidence="2">Secreted</location>
        <location evidence="2">Cell wall</location>
    </subcellularLocation>
</comment>
<comment type="similarity">
    <text evidence="4">Belongs to the polysaccharide deacetylase family.</text>
</comment>
<dbReference type="InterPro" id="IPR050248">
    <property type="entry name" value="Polysacc_deacetylase_ArnD"/>
</dbReference>
<keyword evidence="7" id="KW-0964">Secreted</keyword>
<keyword evidence="26" id="KW-1185">Reference proteome</keyword>
<feature type="region of interest" description="Disordered" evidence="22">
    <location>
        <begin position="424"/>
        <end position="454"/>
    </location>
</feature>
<evidence type="ECO:0000256" key="7">
    <source>
        <dbReference type="ARBA" id="ARBA00022525"/>
    </source>
</evidence>
<evidence type="ECO:0000256" key="8">
    <source>
        <dbReference type="ARBA" id="ARBA00022622"/>
    </source>
</evidence>
<keyword evidence="10 23" id="KW-0732">Signal</keyword>
<keyword evidence="14" id="KW-0325">Glycoprotein</keyword>
<keyword evidence="16" id="KW-0170">Cobalt</keyword>
<dbReference type="GO" id="GO:0000272">
    <property type="term" value="P:polysaccharide catabolic process"/>
    <property type="evidence" value="ECO:0007669"/>
    <property type="project" value="UniProtKB-KW"/>
</dbReference>
<dbReference type="EC" id="3.5.1.41" evidence="20"/>
<dbReference type="GO" id="GO:0009272">
    <property type="term" value="P:fungal-type cell wall biogenesis"/>
    <property type="evidence" value="ECO:0007669"/>
    <property type="project" value="UniProtKB-ARBA"/>
</dbReference>
<evidence type="ECO:0000256" key="18">
    <source>
        <dbReference type="ARBA" id="ARBA00023316"/>
    </source>
</evidence>
<keyword evidence="5" id="KW-1003">Cell membrane</keyword>
<dbReference type="GO" id="GO:0098552">
    <property type="term" value="C:side of membrane"/>
    <property type="evidence" value="ECO:0007669"/>
    <property type="project" value="UniProtKB-KW"/>
</dbReference>
<dbReference type="EMBL" id="LNZH02000102">
    <property type="protein sequence ID" value="OCB91173.1"/>
    <property type="molecule type" value="Genomic_DNA"/>
</dbReference>
<dbReference type="PROSITE" id="PS51677">
    <property type="entry name" value="NODB"/>
    <property type="match status" value="1"/>
</dbReference>
<evidence type="ECO:0000256" key="13">
    <source>
        <dbReference type="ARBA" id="ARBA00023136"/>
    </source>
</evidence>
<evidence type="ECO:0000256" key="3">
    <source>
        <dbReference type="ARBA" id="ARBA00004609"/>
    </source>
</evidence>
<evidence type="ECO:0000313" key="26">
    <source>
        <dbReference type="Proteomes" id="UP000757232"/>
    </source>
</evidence>
<evidence type="ECO:0000256" key="4">
    <source>
        <dbReference type="ARBA" id="ARBA00010973"/>
    </source>
</evidence>
<organism evidence="25 26">
    <name type="scientific">Sanghuangporus baumii</name>
    <name type="common">Phellinus baumii</name>
    <dbReference type="NCBI Taxonomy" id="108892"/>
    <lineage>
        <taxon>Eukaryota</taxon>
        <taxon>Fungi</taxon>
        <taxon>Dikarya</taxon>
        <taxon>Basidiomycota</taxon>
        <taxon>Agaricomycotina</taxon>
        <taxon>Agaricomycetes</taxon>
        <taxon>Hymenochaetales</taxon>
        <taxon>Hymenochaetaceae</taxon>
        <taxon>Sanghuangporus</taxon>
    </lineage>
</organism>
<dbReference type="PANTHER" id="PTHR10587:SF133">
    <property type="entry name" value="CHITIN DEACETYLASE 1-RELATED"/>
    <property type="match status" value="1"/>
</dbReference>
<protein>
    <recommendedName>
        <fullName evidence="20">chitin deacetylase</fullName>
        <ecNumber evidence="20">3.5.1.41</ecNumber>
    </recommendedName>
</protein>
<reference evidence="25" key="1">
    <citation type="submission" date="2016-06" db="EMBL/GenBank/DDBJ databases">
        <title>Draft Genome sequence of the fungus Inonotus baumii.</title>
        <authorList>
            <person name="Zhu H."/>
            <person name="Lin W."/>
        </authorList>
    </citation>
    <scope>NUCLEOTIDE SEQUENCE</scope>
    <source>
        <strain evidence="25">821</strain>
    </source>
</reference>
<keyword evidence="6" id="KW-0134">Cell wall</keyword>
<evidence type="ECO:0000256" key="6">
    <source>
        <dbReference type="ARBA" id="ARBA00022512"/>
    </source>
</evidence>
<evidence type="ECO:0000256" key="16">
    <source>
        <dbReference type="ARBA" id="ARBA00023285"/>
    </source>
</evidence>
<keyword evidence="11 25" id="KW-0378">Hydrolase</keyword>
<comment type="caution">
    <text evidence="25">The sequence shown here is derived from an EMBL/GenBank/DDBJ whole genome shotgun (WGS) entry which is preliminary data.</text>
</comment>
<keyword evidence="8" id="KW-0336">GPI-anchor</keyword>
<keyword evidence="19" id="KW-0624">Polysaccharide degradation</keyword>
<sequence>MKFAVLATVSAHLPLVALACADHPPRYIYPRQAPSSSEGSTLSPSSSAPAPSTSSDSALGSSSVDDATATGNATSVTQISVSLISTNPTAVPLSLITAQQVSSATVPLPSTATPGVTPSAIPNAPSLPDISGLSSANYPAMDKPPPTNSTEVQQWIQEVQNSGFSIPNISVTVESAACSANPDAVADTSRCWWTCSGCTRDTDIVACPDTLHWGLTYDDGPAFYTPNLLQYLDEHQLKTTFFTIGSRILEFPDTLQTEYMGGHQIGVHTWSHPPLTTLTNEEIIAEFGWTKKITKDILGVTPNTFRPPFGDIDDRVRTIALAMGLKPVIWTRLSTTVTFDTGDFNINAGTISSSQVIENFNEIIGNATSIDTGFIVLEHDLFEQTVELATGYILPQALAHQPAFNITPVISCLNMPMANAYIETNDNSTNPPPSGSLTSGGAASTGSGSSSSSAATPTALPSLLPAQALIVSCIVGALLGVSSLML</sequence>
<evidence type="ECO:0000256" key="17">
    <source>
        <dbReference type="ARBA" id="ARBA00023288"/>
    </source>
</evidence>
<evidence type="ECO:0000259" key="24">
    <source>
        <dbReference type="PROSITE" id="PS51677"/>
    </source>
</evidence>
<dbReference type="GO" id="GO:0006032">
    <property type="term" value="P:chitin catabolic process"/>
    <property type="evidence" value="ECO:0007669"/>
    <property type="project" value="UniProtKB-KW"/>
</dbReference>
<evidence type="ECO:0000256" key="21">
    <source>
        <dbReference type="ARBA" id="ARBA00048494"/>
    </source>
</evidence>
<dbReference type="Pfam" id="PF01522">
    <property type="entry name" value="Polysacc_deac_1"/>
    <property type="match status" value="1"/>
</dbReference>
<evidence type="ECO:0000256" key="23">
    <source>
        <dbReference type="SAM" id="SignalP"/>
    </source>
</evidence>
<dbReference type="GO" id="GO:0046872">
    <property type="term" value="F:metal ion binding"/>
    <property type="evidence" value="ECO:0007669"/>
    <property type="project" value="UniProtKB-KW"/>
</dbReference>
<name>A0A9Q5NB60_SANBA</name>
<keyword evidence="15" id="KW-0119">Carbohydrate metabolism</keyword>
<proteinExistence type="inferred from homology"/>
<dbReference type="GO" id="GO:0004099">
    <property type="term" value="F:chitin deacetylase activity"/>
    <property type="evidence" value="ECO:0007669"/>
    <property type="project" value="UniProtKB-EC"/>
</dbReference>
<evidence type="ECO:0000256" key="1">
    <source>
        <dbReference type="ARBA" id="ARBA00001941"/>
    </source>
</evidence>
<keyword evidence="12" id="KW-0146">Chitin degradation</keyword>
<dbReference type="GO" id="GO:0005886">
    <property type="term" value="C:plasma membrane"/>
    <property type="evidence" value="ECO:0007669"/>
    <property type="project" value="UniProtKB-SubCell"/>
</dbReference>
<feature type="signal peptide" evidence="23">
    <location>
        <begin position="1"/>
        <end position="19"/>
    </location>
</feature>
<dbReference type="Gene3D" id="3.20.20.370">
    <property type="entry name" value="Glycoside hydrolase/deacetylase"/>
    <property type="match status" value="1"/>
</dbReference>
<comment type="cofactor">
    <cofactor evidence="1">
        <name>Co(2+)</name>
        <dbReference type="ChEBI" id="CHEBI:48828"/>
    </cofactor>
</comment>
<dbReference type="SUPFAM" id="SSF88713">
    <property type="entry name" value="Glycoside hydrolase/deacetylase"/>
    <property type="match status" value="1"/>
</dbReference>
<evidence type="ECO:0000256" key="14">
    <source>
        <dbReference type="ARBA" id="ARBA00023180"/>
    </source>
</evidence>
<dbReference type="PROSITE" id="PS51257">
    <property type="entry name" value="PROKAR_LIPOPROTEIN"/>
    <property type="match status" value="1"/>
</dbReference>
<evidence type="ECO:0000256" key="12">
    <source>
        <dbReference type="ARBA" id="ARBA00023024"/>
    </source>
</evidence>
<keyword evidence="17" id="KW-0449">Lipoprotein</keyword>
<evidence type="ECO:0000256" key="2">
    <source>
        <dbReference type="ARBA" id="ARBA00004191"/>
    </source>
</evidence>
<evidence type="ECO:0000256" key="11">
    <source>
        <dbReference type="ARBA" id="ARBA00022801"/>
    </source>
</evidence>
<evidence type="ECO:0000256" key="10">
    <source>
        <dbReference type="ARBA" id="ARBA00022729"/>
    </source>
</evidence>
<evidence type="ECO:0000256" key="19">
    <source>
        <dbReference type="ARBA" id="ARBA00023326"/>
    </source>
</evidence>
<dbReference type="InterPro" id="IPR011330">
    <property type="entry name" value="Glyco_hydro/deAcase_b/a-brl"/>
</dbReference>
<feature type="compositionally biased region" description="Low complexity" evidence="22">
    <location>
        <begin position="435"/>
        <end position="454"/>
    </location>
</feature>
<feature type="region of interest" description="Disordered" evidence="22">
    <location>
        <begin position="29"/>
        <end position="66"/>
    </location>
</feature>
<feature type="chain" id="PRO_5040450698" description="chitin deacetylase" evidence="23">
    <location>
        <begin position="20"/>
        <end position="486"/>
    </location>
</feature>
<feature type="domain" description="NodB homology" evidence="24">
    <location>
        <begin position="211"/>
        <end position="409"/>
    </location>
</feature>
<keyword evidence="13" id="KW-0472">Membrane</keyword>
<evidence type="ECO:0000256" key="15">
    <source>
        <dbReference type="ARBA" id="ARBA00023277"/>
    </source>
</evidence>
<evidence type="ECO:0000313" key="25">
    <source>
        <dbReference type="EMBL" id="OCB91173.1"/>
    </source>
</evidence>
<keyword evidence="18" id="KW-0961">Cell wall biogenesis/degradation</keyword>
<evidence type="ECO:0000256" key="5">
    <source>
        <dbReference type="ARBA" id="ARBA00022475"/>
    </source>
</evidence>
<dbReference type="AlphaFoldDB" id="A0A9Q5NB60"/>
<accession>A0A9Q5NB60</accession>
<dbReference type="Proteomes" id="UP000757232">
    <property type="component" value="Unassembled WGS sequence"/>
</dbReference>
<gene>
    <name evidence="25" type="ORF">A7U60_g1581</name>
</gene>
<dbReference type="OrthoDB" id="407355at2759"/>
<keyword evidence="9" id="KW-0479">Metal-binding</keyword>
<dbReference type="PANTHER" id="PTHR10587">
    <property type="entry name" value="GLYCOSYL TRANSFERASE-RELATED"/>
    <property type="match status" value="1"/>
</dbReference>
<feature type="compositionally biased region" description="Low complexity" evidence="22">
    <location>
        <begin position="33"/>
        <end position="66"/>
    </location>
</feature>
<dbReference type="InterPro" id="IPR002509">
    <property type="entry name" value="NODB_dom"/>
</dbReference>
<evidence type="ECO:0000256" key="9">
    <source>
        <dbReference type="ARBA" id="ARBA00022723"/>
    </source>
</evidence>
<dbReference type="FunFam" id="3.20.20.370:FF:000004">
    <property type="entry name" value="Related to Chitin deacetylase"/>
    <property type="match status" value="1"/>
</dbReference>